<gene>
    <name evidence="3" type="ORF">UFOPK3268_00665</name>
</gene>
<dbReference type="Pfam" id="PF07859">
    <property type="entry name" value="Abhydrolase_3"/>
    <property type="match status" value="1"/>
</dbReference>
<dbReference type="InterPro" id="IPR013094">
    <property type="entry name" value="AB_hydrolase_3"/>
</dbReference>
<proteinExistence type="predicted"/>
<sequence>MPLDPQSQSVLDFLWSIGFPKIDQCSVDDARAALAAIAEGSPPGPSMASVHDLDADGVPVRAYTPEGAGVKPVIVYFLPGGWVTGTIAGSDAYCRLIADLTGAVVVSVGYRLAPEHPFPAAVDDSVTAATWVSRQAARLGADPERLVLWGDSSGANLAAVVARKARDSQAFAVAMQVLSHPVTDHDLRRPSYLLGDEGMLITRAAMVTFWDYYLPDVAQRGNPDASPLRAESLAGLAAAYVLTSGCDPMRDEGLEYIARLREDGVDVSAMHFESQFHCFNLLAGALPAATAAVDDAVAAVLRVVG</sequence>
<protein>
    <submittedName>
        <fullName evidence="3">Unannotated protein</fullName>
    </submittedName>
</protein>
<evidence type="ECO:0000313" key="3">
    <source>
        <dbReference type="EMBL" id="CAB4848787.1"/>
    </source>
</evidence>
<accession>A0A6J7BSP5</accession>
<feature type="domain" description="Alpha/beta hydrolase fold-3" evidence="2">
    <location>
        <begin position="74"/>
        <end position="279"/>
    </location>
</feature>
<dbReference type="GO" id="GO:0016787">
    <property type="term" value="F:hydrolase activity"/>
    <property type="evidence" value="ECO:0007669"/>
    <property type="project" value="UniProtKB-KW"/>
</dbReference>
<dbReference type="EMBL" id="CAFBIZ010000067">
    <property type="protein sequence ID" value="CAB4848787.1"/>
    <property type="molecule type" value="Genomic_DNA"/>
</dbReference>
<dbReference type="PANTHER" id="PTHR48081:SF8">
    <property type="entry name" value="ALPHA_BETA HYDROLASE FOLD-3 DOMAIN-CONTAINING PROTEIN-RELATED"/>
    <property type="match status" value="1"/>
</dbReference>
<dbReference type="AlphaFoldDB" id="A0A6J7BSP5"/>
<dbReference type="Gene3D" id="3.40.50.1820">
    <property type="entry name" value="alpha/beta hydrolase"/>
    <property type="match status" value="1"/>
</dbReference>
<reference evidence="3" key="1">
    <citation type="submission" date="2020-05" db="EMBL/GenBank/DDBJ databases">
        <authorList>
            <person name="Chiriac C."/>
            <person name="Salcher M."/>
            <person name="Ghai R."/>
            <person name="Kavagutti S V."/>
        </authorList>
    </citation>
    <scope>NUCLEOTIDE SEQUENCE</scope>
</reference>
<evidence type="ECO:0000256" key="1">
    <source>
        <dbReference type="ARBA" id="ARBA00022801"/>
    </source>
</evidence>
<dbReference type="SUPFAM" id="SSF53474">
    <property type="entry name" value="alpha/beta-Hydrolases"/>
    <property type="match status" value="1"/>
</dbReference>
<keyword evidence="1" id="KW-0378">Hydrolase</keyword>
<dbReference type="InterPro" id="IPR050300">
    <property type="entry name" value="GDXG_lipolytic_enzyme"/>
</dbReference>
<evidence type="ECO:0000259" key="2">
    <source>
        <dbReference type="Pfam" id="PF07859"/>
    </source>
</evidence>
<name>A0A6J7BSP5_9ZZZZ</name>
<organism evidence="3">
    <name type="scientific">freshwater metagenome</name>
    <dbReference type="NCBI Taxonomy" id="449393"/>
    <lineage>
        <taxon>unclassified sequences</taxon>
        <taxon>metagenomes</taxon>
        <taxon>ecological metagenomes</taxon>
    </lineage>
</organism>
<dbReference type="PANTHER" id="PTHR48081">
    <property type="entry name" value="AB HYDROLASE SUPERFAMILY PROTEIN C4A8.06C"/>
    <property type="match status" value="1"/>
</dbReference>
<dbReference type="InterPro" id="IPR029058">
    <property type="entry name" value="AB_hydrolase_fold"/>
</dbReference>